<feature type="domain" description="Polymerase/histidinol phosphatase N-terminal" evidence="1">
    <location>
        <begin position="3"/>
        <end position="70"/>
    </location>
</feature>
<dbReference type="GO" id="GO:0035312">
    <property type="term" value="F:5'-3' DNA exonuclease activity"/>
    <property type="evidence" value="ECO:0007669"/>
    <property type="project" value="TreeGrafter"/>
</dbReference>
<dbReference type="InterPro" id="IPR003141">
    <property type="entry name" value="Pol/His_phosphatase_N"/>
</dbReference>
<sequence length="227" mass="25742">MIIDMHMHEMRYSGDSFLRLENMVEIAKHRGLDGICITDHDSMGLKEFAAEYSEKTGFPIFVGIEFYSLQGDIVAFGIEDYPKERIPAQEFVDLVQAQGGMCFSAHPFRNNNRGLEENLKIVKGLDGIEVLNGSTLYEANRKAAEYAAELGLATVGSSDCHVPEKLGIYATYFPREIRSVQELIRSVKRCETLPVYYKEGGYYLWDMKNPIDAPFHIYEQEQMVCAG</sequence>
<dbReference type="GeneID" id="92823827"/>
<dbReference type="Gene3D" id="3.20.20.140">
    <property type="entry name" value="Metal-dependent hydrolases"/>
    <property type="match status" value="1"/>
</dbReference>
<dbReference type="SMART" id="SM00481">
    <property type="entry name" value="POLIIIAc"/>
    <property type="match status" value="1"/>
</dbReference>
<dbReference type="RefSeq" id="WP_044999029.1">
    <property type="nucleotide sequence ID" value="NZ_CP070062.1"/>
</dbReference>
<dbReference type="Pfam" id="PF13263">
    <property type="entry name" value="PHP_C"/>
    <property type="match status" value="1"/>
</dbReference>
<reference evidence="2 3" key="1">
    <citation type="submission" date="2015-09" db="EMBL/GenBank/DDBJ databases">
        <authorList>
            <consortium name="Pathogen Informatics"/>
        </authorList>
    </citation>
    <scope>NUCLEOTIDE SEQUENCE [LARGE SCALE GENOMIC DNA]</scope>
    <source>
        <strain evidence="2 3">2789STDY5834962</strain>
    </source>
</reference>
<accession>A0A173SFW9</accession>
<dbReference type="EMBL" id="CYXR01000008">
    <property type="protein sequence ID" value="CUM88717.1"/>
    <property type="molecule type" value="Genomic_DNA"/>
</dbReference>
<dbReference type="CDD" id="cd07432">
    <property type="entry name" value="PHP_HisPPase"/>
    <property type="match status" value="1"/>
</dbReference>
<dbReference type="InterPro" id="IPR016195">
    <property type="entry name" value="Pol/histidinol_Pase-like"/>
</dbReference>
<organism evidence="2 3">
    <name type="scientific">Coprococcus comes</name>
    <dbReference type="NCBI Taxonomy" id="410072"/>
    <lineage>
        <taxon>Bacteria</taxon>
        <taxon>Bacillati</taxon>
        <taxon>Bacillota</taxon>
        <taxon>Clostridia</taxon>
        <taxon>Lachnospirales</taxon>
        <taxon>Lachnospiraceae</taxon>
        <taxon>Coprococcus</taxon>
    </lineage>
</organism>
<protein>
    <submittedName>
        <fullName evidence="2">Histidinol phosphatase and related hydrolases of the PHP family</fullName>
    </submittedName>
</protein>
<dbReference type="AlphaFoldDB" id="A0A173SFW9"/>
<proteinExistence type="predicted"/>
<dbReference type="PANTHER" id="PTHR42924">
    <property type="entry name" value="EXONUCLEASE"/>
    <property type="match status" value="1"/>
</dbReference>
<dbReference type="InterPro" id="IPR052018">
    <property type="entry name" value="PHP_domain"/>
</dbReference>
<evidence type="ECO:0000259" key="1">
    <source>
        <dbReference type="SMART" id="SM00481"/>
    </source>
</evidence>
<evidence type="ECO:0000313" key="2">
    <source>
        <dbReference type="EMBL" id="CUM88717.1"/>
    </source>
</evidence>
<dbReference type="InterPro" id="IPR004013">
    <property type="entry name" value="PHP_dom"/>
</dbReference>
<dbReference type="SUPFAM" id="SSF89550">
    <property type="entry name" value="PHP domain-like"/>
    <property type="match status" value="1"/>
</dbReference>
<dbReference type="GO" id="GO:0004534">
    <property type="term" value="F:5'-3' RNA exonuclease activity"/>
    <property type="evidence" value="ECO:0007669"/>
    <property type="project" value="TreeGrafter"/>
</dbReference>
<dbReference type="Pfam" id="PF02811">
    <property type="entry name" value="PHP"/>
    <property type="match status" value="1"/>
</dbReference>
<name>A0A173SFW9_9FIRM</name>
<evidence type="ECO:0000313" key="3">
    <source>
        <dbReference type="Proteomes" id="UP000095727"/>
    </source>
</evidence>
<gene>
    <name evidence="2" type="ORF">ERS852574_01349</name>
</gene>
<dbReference type="Proteomes" id="UP000095727">
    <property type="component" value="Unassembled WGS sequence"/>
</dbReference>
<keyword evidence="2" id="KW-0378">Hydrolase</keyword>
<dbReference type="PANTHER" id="PTHR42924:SF3">
    <property type="entry name" value="POLYMERASE_HISTIDINOL PHOSPHATASE N-TERMINAL DOMAIN-CONTAINING PROTEIN"/>
    <property type="match status" value="1"/>
</dbReference>